<comment type="caution">
    <text evidence="2">The sequence shown here is derived from an EMBL/GenBank/DDBJ whole genome shotgun (WGS) entry which is preliminary data.</text>
</comment>
<dbReference type="Proteomes" id="UP000070121">
    <property type="component" value="Unassembled WGS sequence"/>
</dbReference>
<name>A0A135SKW4_9PEZI</name>
<accession>A0A135SKW4</accession>
<protein>
    <submittedName>
        <fullName evidence="2">Uncharacterized protein</fullName>
    </submittedName>
</protein>
<feature type="region of interest" description="Disordered" evidence="1">
    <location>
        <begin position="215"/>
        <end position="265"/>
    </location>
</feature>
<dbReference type="AlphaFoldDB" id="A0A135SKW4"/>
<evidence type="ECO:0000313" key="3">
    <source>
        <dbReference type="Proteomes" id="UP000070121"/>
    </source>
</evidence>
<evidence type="ECO:0000313" key="2">
    <source>
        <dbReference type="EMBL" id="KXH36532.1"/>
    </source>
</evidence>
<feature type="region of interest" description="Disordered" evidence="1">
    <location>
        <begin position="48"/>
        <end position="77"/>
    </location>
</feature>
<reference evidence="2 3" key="1">
    <citation type="submission" date="2014-02" db="EMBL/GenBank/DDBJ databases">
        <title>The genome sequence of Colletotrichum salicis CBS 607.94.</title>
        <authorList>
            <person name="Baroncelli R."/>
            <person name="Thon M.R."/>
        </authorList>
    </citation>
    <scope>NUCLEOTIDE SEQUENCE [LARGE SCALE GENOMIC DNA]</scope>
    <source>
        <strain evidence="2 3">CBS 607.94</strain>
    </source>
</reference>
<gene>
    <name evidence="2" type="ORF">CSAL01_12146</name>
</gene>
<dbReference type="EMBL" id="JFFI01002349">
    <property type="protein sequence ID" value="KXH36532.1"/>
    <property type="molecule type" value="Genomic_DNA"/>
</dbReference>
<keyword evidence="3" id="KW-1185">Reference proteome</keyword>
<sequence>MRRPESSPTIDGETCLIPPARLAFGAPPFTVTEAAREIDCNLDCPSHRCGSSPQVSRRRWAPDSPGPGGDHCGQRSTLPRLLPLPSRVGVPVVPCVTFAGGARNKVKSAPLDVRARTAWHGVEFHKAPVTFLILVMVAKSIDAFLLPTNRAFVRDRPAAAHLGYGAGHSAIEKAPRQGHASRRAGRRRNAQLSTAWARLERAEFDFLDPTKLYSHVPASPGEGTEPALEDDNATGDTLESGGGDATVIDSNDESDSSPTLVRKTF</sequence>
<evidence type="ECO:0000256" key="1">
    <source>
        <dbReference type="SAM" id="MobiDB-lite"/>
    </source>
</evidence>
<organism evidence="2 3">
    <name type="scientific">Colletotrichum salicis</name>
    <dbReference type="NCBI Taxonomy" id="1209931"/>
    <lineage>
        <taxon>Eukaryota</taxon>
        <taxon>Fungi</taxon>
        <taxon>Dikarya</taxon>
        <taxon>Ascomycota</taxon>
        <taxon>Pezizomycotina</taxon>
        <taxon>Sordariomycetes</taxon>
        <taxon>Hypocreomycetidae</taxon>
        <taxon>Glomerellales</taxon>
        <taxon>Glomerellaceae</taxon>
        <taxon>Colletotrichum</taxon>
        <taxon>Colletotrichum acutatum species complex</taxon>
    </lineage>
</organism>
<proteinExistence type="predicted"/>